<organism evidence="2 3">
    <name type="scientific">Candidatus Aphodenecus pullistercoris</name>
    <dbReference type="NCBI Taxonomy" id="2840669"/>
    <lineage>
        <taxon>Bacteria</taxon>
        <taxon>Pseudomonadati</taxon>
        <taxon>Spirochaetota</taxon>
        <taxon>Spirochaetia</taxon>
        <taxon>Spirochaetales</taxon>
        <taxon>Candidatus Aphodenecus</taxon>
    </lineage>
</organism>
<dbReference type="Pfam" id="PF09983">
    <property type="entry name" value="JetD_C"/>
    <property type="match status" value="1"/>
</dbReference>
<feature type="domain" description="Wadjet protein JetD C-terminal" evidence="1">
    <location>
        <begin position="259"/>
        <end position="404"/>
    </location>
</feature>
<name>A0A9D9H7I9_9SPIR</name>
<accession>A0A9D9H7I9</accession>
<reference evidence="2" key="2">
    <citation type="journal article" date="2021" name="PeerJ">
        <title>Extensive microbial diversity within the chicken gut microbiome revealed by metagenomics and culture.</title>
        <authorList>
            <person name="Gilroy R."/>
            <person name="Ravi A."/>
            <person name="Getino M."/>
            <person name="Pursley I."/>
            <person name="Horton D.L."/>
            <person name="Alikhan N.F."/>
            <person name="Baker D."/>
            <person name="Gharbi K."/>
            <person name="Hall N."/>
            <person name="Watson M."/>
            <person name="Adriaenssens E.M."/>
            <person name="Foster-Nyarko E."/>
            <person name="Jarju S."/>
            <person name="Secka A."/>
            <person name="Antonio M."/>
            <person name="Oren A."/>
            <person name="Chaudhuri R.R."/>
            <person name="La Ragione R."/>
            <person name="Hildebrand F."/>
            <person name="Pallen M.J."/>
        </authorList>
    </citation>
    <scope>NUCLEOTIDE SEQUENCE</scope>
    <source>
        <strain evidence="2">11167</strain>
    </source>
</reference>
<protein>
    <recommendedName>
        <fullName evidence="1">Wadjet protein JetD C-terminal domain-containing protein</fullName>
    </recommendedName>
</protein>
<comment type="caution">
    <text evidence="2">The sequence shown here is derived from an EMBL/GenBank/DDBJ whole genome shotgun (WGS) entry which is preliminary data.</text>
</comment>
<dbReference type="EMBL" id="JADIMU010000066">
    <property type="protein sequence ID" value="MBO8444000.1"/>
    <property type="molecule type" value="Genomic_DNA"/>
</dbReference>
<reference evidence="2" key="1">
    <citation type="submission" date="2020-10" db="EMBL/GenBank/DDBJ databases">
        <authorList>
            <person name="Gilroy R."/>
        </authorList>
    </citation>
    <scope>NUCLEOTIDE SEQUENCE</scope>
    <source>
        <strain evidence="2">11167</strain>
    </source>
</reference>
<dbReference type="Proteomes" id="UP000823633">
    <property type="component" value="Unassembled WGS sequence"/>
</dbReference>
<sequence>MRKTIMDMLLARYEKSGAFRGTRARLYLDASRDGELFSKLESYDFKDDFLRSAKSLEKECLVRIEWLKGEEGNLPERIRLTALDNGLMDRAYEVAGRLDLAHSLDALKQALLSFSHSCTSVQLCDLALALVSYIDSRRSLPKPFNGNVEEDGKLLELLLAIAANDEEKGERVFSSRFFGDSKTFEKQWKDRVLIFLRQAFRDEGVEGDEELLSLFSLRRYPAILPFRGNARLVWKDGPVTQWRHCMGVGYLDTSSLDLLEGIEIDDAAVLSIENKETFYGLKAPEGLFVVYHGGFSGKAARQWHRMLASNRCRFFHWGDIDLGGMDIFVQLKGDIPALEPFLMDVDTLERYSDKAQKLGGEAYRDRLSSRQGKDGYEVFDNLVARMLDGDRRLEQENISVDEATLEALLS</sequence>
<evidence type="ECO:0000313" key="3">
    <source>
        <dbReference type="Proteomes" id="UP000823633"/>
    </source>
</evidence>
<gene>
    <name evidence="2" type="ORF">IAC42_09650</name>
</gene>
<evidence type="ECO:0000259" key="1">
    <source>
        <dbReference type="Pfam" id="PF09983"/>
    </source>
</evidence>
<dbReference type="AlphaFoldDB" id="A0A9D9H7I9"/>
<evidence type="ECO:0000313" key="2">
    <source>
        <dbReference type="EMBL" id="MBO8444000.1"/>
    </source>
</evidence>
<dbReference type="InterPro" id="IPR024534">
    <property type="entry name" value="JetD_C"/>
</dbReference>
<proteinExistence type="predicted"/>